<keyword evidence="1" id="KW-0472">Membrane</keyword>
<dbReference type="VEuPathDB" id="FungiDB:CC77DRAFT_794862"/>
<dbReference type="EMBL" id="KV441475">
    <property type="protein sequence ID" value="OAG22292.1"/>
    <property type="molecule type" value="Genomic_DNA"/>
</dbReference>
<dbReference type="GeneID" id="29118817"/>
<protein>
    <submittedName>
        <fullName evidence="2">Uncharacterized protein</fullName>
    </submittedName>
</protein>
<name>A0A177DTF6_ALTAL</name>
<keyword evidence="3" id="KW-1185">Reference proteome</keyword>
<keyword evidence="1" id="KW-0812">Transmembrane</keyword>
<dbReference type="Proteomes" id="UP000077248">
    <property type="component" value="Unassembled WGS sequence"/>
</dbReference>
<evidence type="ECO:0000313" key="3">
    <source>
        <dbReference type="Proteomes" id="UP000077248"/>
    </source>
</evidence>
<accession>A0A177DTF6</accession>
<dbReference type="KEGG" id="aalt:CC77DRAFT_794862"/>
<reference evidence="2 3" key="1">
    <citation type="submission" date="2016-05" db="EMBL/GenBank/DDBJ databases">
        <title>Comparative analysis of secretome profiles of manganese(II)-oxidizing ascomycete fungi.</title>
        <authorList>
            <consortium name="DOE Joint Genome Institute"/>
            <person name="Zeiner C.A."/>
            <person name="Purvine S.O."/>
            <person name="Zink E.M."/>
            <person name="Wu S."/>
            <person name="Pasa-Tolic L."/>
            <person name="Chaput D.L."/>
            <person name="Haridas S."/>
            <person name="Grigoriev I.V."/>
            <person name="Santelli C.M."/>
            <person name="Hansel C.M."/>
        </authorList>
    </citation>
    <scope>NUCLEOTIDE SEQUENCE [LARGE SCALE GENOMIC DNA]</scope>
    <source>
        <strain evidence="2 3">SRC1lrK2f</strain>
    </source>
</reference>
<proteinExistence type="predicted"/>
<feature type="transmembrane region" description="Helical" evidence="1">
    <location>
        <begin position="36"/>
        <end position="55"/>
    </location>
</feature>
<evidence type="ECO:0000256" key="1">
    <source>
        <dbReference type="SAM" id="Phobius"/>
    </source>
</evidence>
<dbReference type="RefSeq" id="XP_018387713.1">
    <property type="nucleotide sequence ID" value="XM_018533223.1"/>
</dbReference>
<evidence type="ECO:0000313" key="2">
    <source>
        <dbReference type="EMBL" id="OAG22292.1"/>
    </source>
</evidence>
<gene>
    <name evidence="2" type="ORF">CC77DRAFT_794862</name>
</gene>
<keyword evidence="1" id="KW-1133">Transmembrane helix</keyword>
<sequence length="77" mass="9420">MWRQKIDLSDRRIMSMFGRVWASAFMRHGLEHMQSLVGFVCLALASGFWYYYIYIHTWLYEYTAKFAWASRKRLALW</sequence>
<organism evidence="2 3">
    <name type="scientific">Alternaria alternata</name>
    <name type="common">Alternaria rot fungus</name>
    <name type="synonym">Torula alternata</name>
    <dbReference type="NCBI Taxonomy" id="5599"/>
    <lineage>
        <taxon>Eukaryota</taxon>
        <taxon>Fungi</taxon>
        <taxon>Dikarya</taxon>
        <taxon>Ascomycota</taxon>
        <taxon>Pezizomycotina</taxon>
        <taxon>Dothideomycetes</taxon>
        <taxon>Pleosporomycetidae</taxon>
        <taxon>Pleosporales</taxon>
        <taxon>Pleosporineae</taxon>
        <taxon>Pleosporaceae</taxon>
        <taxon>Alternaria</taxon>
        <taxon>Alternaria sect. Alternaria</taxon>
        <taxon>Alternaria alternata complex</taxon>
    </lineage>
</organism>
<dbReference type="AlphaFoldDB" id="A0A177DTF6"/>